<dbReference type="InterPro" id="IPR051057">
    <property type="entry name" value="PI-PLC_domain"/>
</dbReference>
<keyword evidence="2" id="KW-1185">Reference proteome</keyword>
<evidence type="ECO:0000313" key="2">
    <source>
        <dbReference type="Proteomes" id="UP001610444"/>
    </source>
</evidence>
<accession>A0ABR4KZB2</accession>
<dbReference type="Gene3D" id="3.20.20.190">
    <property type="entry name" value="Phosphatidylinositol (PI) phosphodiesterase"/>
    <property type="match status" value="1"/>
</dbReference>
<gene>
    <name evidence="1" type="ORF">BJX68DRAFT_263172</name>
</gene>
<dbReference type="PANTHER" id="PTHR13593">
    <property type="match status" value="1"/>
</dbReference>
<dbReference type="SUPFAM" id="SSF51695">
    <property type="entry name" value="PLC-like phosphodiesterases"/>
    <property type="match status" value="1"/>
</dbReference>
<dbReference type="Proteomes" id="UP001610444">
    <property type="component" value="Unassembled WGS sequence"/>
</dbReference>
<sequence length="504" mass="56327">MASWNEKHINCIVWINQPEVDVIFETSGDTRRFHMADKWNDWKYGIDLFRGKDSTDPIVTTRYPWASTNMTVRGGWAEKFSFRVVRNGKTLVSRWQDINAFTGNLGKGDMGLSLDDQKITIVDGLIIQYAFYDAGQYPTTDLPAAHQCYVTVAPERSAWMTSLVPPASPEAKKPFTRFVLPGGHNFGLNSMASCQQLTANLTPAAIVTKILGPWLGPLGFVGNLVGIGAAKALGIMEATSRNQKDSVSDQLAMGARYFEVRASRVDPKLRALSGMADEIYFHHAILPGITIRSFFEDAVDFLCKQRDEILVVWFTWNNWSSDHPEPETVLGMLQECFKRAAGKGVTLERGTFADMALPVDTLRQQNKRFIMSFKYEGSTTNPDPTTQPYDEYDSKRHAIADGSGIEAEFASMRADQQQGTAMTYLQCQTTLTNSGLPLTAAVMFHNSILLAQKANTDRVALDWLYTHAKAKFGDDHLLVILNDFFDLATSDVANQITKMRLWDP</sequence>
<dbReference type="GeneID" id="98159786"/>
<reference evidence="1 2" key="1">
    <citation type="submission" date="2024-07" db="EMBL/GenBank/DDBJ databases">
        <title>Section-level genome sequencing and comparative genomics of Aspergillus sections Usti and Cavernicolus.</title>
        <authorList>
            <consortium name="Lawrence Berkeley National Laboratory"/>
            <person name="Nybo J.L."/>
            <person name="Vesth T.C."/>
            <person name="Theobald S."/>
            <person name="Frisvad J.C."/>
            <person name="Larsen T.O."/>
            <person name="Kjaerboelling I."/>
            <person name="Rothschild-Mancinelli K."/>
            <person name="Lyhne E.K."/>
            <person name="Kogle M.E."/>
            <person name="Barry K."/>
            <person name="Clum A."/>
            <person name="Na H."/>
            <person name="Ledsgaard L."/>
            <person name="Lin J."/>
            <person name="Lipzen A."/>
            <person name="Kuo A."/>
            <person name="Riley R."/>
            <person name="Mondo S."/>
            <person name="LaButti K."/>
            <person name="Haridas S."/>
            <person name="Pangalinan J."/>
            <person name="Salamov A.A."/>
            <person name="Simmons B.A."/>
            <person name="Magnuson J.K."/>
            <person name="Chen J."/>
            <person name="Drula E."/>
            <person name="Henrissat B."/>
            <person name="Wiebenga A."/>
            <person name="Lubbers R.J."/>
            <person name="Gomes A.C."/>
            <person name="Macurrencykelacurrency M.R."/>
            <person name="Stajich J."/>
            <person name="Grigoriev I.V."/>
            <person name="Mortensen U.H."/>
            <person name="De vries R.P."/>
            <person name="Baker S.E."/>
            <person name="Andersen M.R."/>
        </authorList>
    </citation>
    <scope>NUCLEOTIDE SEQUENCE [LARGE SCALE GENOMIC DNA]</scope>
    <source>
        <strain evidence="1 2">CBS 756.74</strain>
    </source>
</reference>
<evidence type="ECO:0000313" key="1">
    <source>
        <dbReference type="EMBL" id="KAL2857610.1"/>
    </source>
</evidence>
<proteinExistence type="predicted"/>
<organism evidence="1 2">
    <name type="scientific">Aspergillus pseudodeflectus</name>
    <dbReference type="NCBI Taxonomy" id="176178"/>
    <lineage>
        <taxon>Eukaryota</taxon>
        <taxon>Fungi</taxon>
        <taxon>Dikarya</taxon>
        <taxon>Ascomycota</taxon>
        <taxon>Pezizomycotina</taxon>
        <taxon>Eurotiomycetes</taxon>
        <taxon>Eurotiomycetidae</taxon>
        <taxon>Eurotiales</taxon>
        <taxon>Aspergillaceae</taxon>
        <taxon>Aspergillus</taxon>
        <taxon>Aspergillus subgen. Nidulantes</taxon>
    </lineage>
</organism>
<protein>
    <submittedName>
        <fullName evidence="1">PLC-like phosphodiesterase</fullName>
    </submittedName>
</protein>
<dbReference type="EMBL" id="JBFXLR010000006">
    <property type="protein sequence ID" value="KAL2857610.1"/>
    <property type="molecule type" value="Genomic_DNA"/>
</dbReference>
<comment type="caution">
    <text evidence="1">The sequence shown here is derived from an EMBL/GenBank/DDBJ whole genome shotgun (WGS) entry which is preliminary data.</text>
</comment>
<dbReference type="PANTHER" id="PTHR13593:SF146">
    <property type="entry name" value="PLC-LIKE PHOSPHODIESTERASE"/>
    <property type="match status" value="1"/>
</dbReference>
<dbReference type="InterPro" id="IPR017946">
    <property type="entry name" value="PLC-like_Pdiesterase_TIM-brl"/>
</dbReference>
<dbReference type="RefSeq" id="XP_070903141.1">
    <property type="nucleotide sequence ID" value="XM_071044622.1"/>
</dbReference>
<name>A0ABR4KZB2_9EURO</name>